<proteinExistence type="predicted"/>
<dbReference type="Gene3D" id="2.70.70.10">
    <property type="entry name" value="Glucose Permease (Domain IIA)"/>
    <property type="match status" value="1"/>
</dbReference>
<dbReference type="Proteomes" id="UP000253940">
    <property type="component" value="Chromosome"/>
</dbReference>
<organism evidence="3 4">
    <name type="scientific">Aquirhabdus parva</name>
    <dbReference type="NCBI Taxonomy" id="2283318"/>
    <lineage>
        <taxon>Bacteria</taxon>
        <taxon>Pseudomonadati</taxon>
        <taxon>Pseudomonadota</taxon>
        <taxon>Gammaproteobacteria</taxon>
        <taxon>Moraxellales</taxon>
        <taxon>Moraxellaceae</taxon>
        <taxon>Aquirhabdus</taxon>
    </lineage>
</organism>
<dbReference type="KEGG" id="mbah:HYN46_02045"/>
<evidence type="ECO:0000259" key="2">
    <source>
        <dbReference type="Pfam" id="PF01551"/>
    </source>
</evidence>
<evidence type="ECO:0000313" key="3">
    <source>
        <dbReference type="EMBL" id="AXI01766.1"/>
    </source>
</evidence>
<dbReference type="EMBL" id="CP031222">
    <property type="protein sequence ID" value="AXI01766.1"/>
    <property type="molecule type" value="Genomic_DNA"/>
</dbReference>
<name>A0A345P3A7_9GAMM</name>
<dbReference type="PANTHER" id="PTHR21666:SF270">
    <property type="entry name" value="MUREIN HYDROLASE ACTIVATOR ENVC"/>
    <property type="match status" value="1"/>
</dbReference>
<accession>A0A345P3A7</accession>
<evidence type="ECO:0000256" key="1">
    <source>
        <dbReference type="SAM" id="SignalP"/>
    </source>
</evidence>
<sequence length="278" mass="30395">MIFSYTKLFNLSVIIPILSLVSNVSAADNLPNRPDFRLPFACGSVIEIKTYVGHNPDDKKMDMYRQGMPTGSPILAAADGYVHQEFYPGGIEIRHGNGWFTTYMHMSSHVPVGTTVKRGQQIGIMGNVGSPNYHLHHEQLYAPGLTDADNQHIVNPLIQGEGPIYLNPNNPLTRTSTNCSGGTTPPTTNKYWVDTFANASGYNTPGGSVTGTLNAGTNYVYCKVWGPQVGSGTSFNHWWLKTDLDVGPANQWVSAYYLARWGNDEAKDNNGVVIPNCP</sequence>
<dbReference type="OrthoDB" id="66275at2"/>
<keyword evidence="4" id="KW-1185">Reference proteome</keyword>
<reference evidence="3 4" key="1">
    <citation type="submission" date="2018-07" db="EMBL/GenBank/DDBJ databases">
        <title>Genome sequencing of Moraxellaceae gen. HYN0046.</title>
        <authorList>
            <person name="Kim M."/>
            <person name="Yi H."/>
        </authorList>
    </citation>
    <scope>NUCLEOTIDE SEQUENCE [LARGE SCALE GENOMIC DNA]</scope>
    <source>
        <strain evidence="3 4">HYN0046</strain>
    </source>
</reference>
<dbReference type="CDD" id="cd12797">
    <property type="entry name" value="M23_peptidase"/>
    <property type="match status" value="1"/>
</dbReference>
<dbReference type="InterPro" id="IPR016047">
    <property type="entry name" value="M23ase_b-sheet_dom"/>
</dbReference>
<dbReference type="InterPro" id="IPR011055">
    <property type="entry name" value="Dup_hybrid_motif"/>
</dbReference>
<gene>
    <name evidence="3" type="ORF">HYN46_02045</name>
</gene>
<keyword evidence="1" id="KW-0732">Signal</keyword>
<feature type="domain" description="M23ase beta-sheet core" evidence="2">
    <location>
        <begin position="68"/>
        <end position="139"/>
    </location>
</feature>
<dbReference type="PANTHER" id="PTHR21666">
    <property type="entry name" value="PEPTIDASE-RELATED"/>
    <property type="match status" value="1"/>
</dbReference>
<feature type="signal peptide" evidence="1">
    <location>
        <begin position="1"/>
        <end position="26"/>
    </location>
</feature>
<dbReference type="GO" id="GO:0004222">
    <property type="term" value="F:metalloendopeptidase activity"/>
    <property type="evidence" value="ECO:0007669"/>
    <property type="project" value="TreeGrafter"/>
</dbReference>
<protein>
    <submittedName>
        <fullName evidence="3">M23 family peptidase</fullName>
    </submittedName>
</protein>
<evidence type="ECO:0000313" key="4">
    <source>
        <dbReference type="Proteomes" id="UP000253940"/>
    </source>
</evidence>
<dbReference type="Pfam" id="PF01551">
    <property type="entry name" value="Peptidase_M23"/>
    <property type="match status" value="1"/>
</dbReference>
<dbReference type="RefSeq" id="WP_114897876.1">
    <property type="nucleotide sequence ID" value="NZ_CP031222.1"/>
</dbReference>
<dbReference type="AlphaFoldDB" id="A0A345P3A7"/>
<dbReference type="InterPro" id="IPR050570">
    <property type="entry name" value="Cell_wall_metabolism_enzyme"/>
</dbReference>
<feature type="chain" id="PRO_5016957001" evidence="1">
    <location>
        <begin position="27"/>
        <end position="278"/>
    </location>
</feature>
<dbReference type="SUPFAM" id="SSF51261">
    <property type="entry name" value="Duplicated hybrid motif"/>
    <property type="match status" value="1"/>
</dbReference>